<proteinExistence type="predicted"/>
<dbReference type="NCBIfam" id="TIGR02097">
    <property type="entry name" value="yccV"/>
    <property type="match status" value="1"/>
</dbReference>
<dbReference type="Pfam" id="PF17132">
    <property type="entry name" value="Glyco_hydro_106"/>
    <property type="match status" value="1"/>
</dbReference>
<dbReference type="Pfam" id="PF08755">
    <property type="entry name" value="YccV-like"/>
    <property type="match status" value="1"/>
</dbReference>
<organism evidence="3 4">
    <name type="scientific">Cytospora schulzeri</name>
    <dbReference type="NCBI Taxonomy" id="448051"/>
    <lineage>
        <taxon>Eukaryota</taxon>
        <taxon>Fungi</taxon>
        <taxon>Dikarya</taxon>
        <taxon>Ascomycota</taxon>
        <taxon>Pezizomycotina</taxon>
        <taxon>Sordariomycetes</taxon>
        <taxon>Sordariomycetidae</taxon>
        <taxon>Diaporthales</taxon>
        <taxon>Cytosporaceae</taxon>
        <taxon>Cytospora</taxon>
    </lineage>
</organism>
<dbReference type="InterPro" id="IPR008979">
    <property type="entry name" value="Galactose-bd-like_sf"/>
</dbReference>
<dbReference type="InterPro" id="IPR011722">
    <property type="entry name" value="Hemimethylated_DNA-bd_dom"/>
</dbReference>
<evidence type="ECO:0000259" key="2">
    <source>
        <dbReference type="PROSITE" id="PS50181"/>
    </source>
</evidence>
<dbReference type="SMART" id="SM00992">
    <property type="entry name" value="YccV-like"/>
    <property type="match status" value="1"/>
</dbReference>
<evidence type="ECO:0000256" key="1">
    <source>
        <dbReference type="SAM" id="SignalP"/>
    </source>
</evidence>
<accession>A0A423WD18</accession>
<evidence type="ECO:0000313" key="3">
    <source>
        <dbReference type="EMBL" id="ROW01296.1"/>
    </source>
</evidence>
<feature type="domain" description="F-box" evidence="2">
    <location>
        <begin position="1013"/>
        <end position="1060"/>
    </location>
</feature>
<dbReference type="PANTHER" id="PTHR36848">
    <property type="entry name" value="DNA-BINDING PROTEIN (PUTATIVE SECRETED PROTEIN)-RELATED"/>
    <property type="match status" value="1"/>
</dbReference>
<name>A0A423WD18_9PEZI</name>
<dbReference type="Gene3D" id="2.30.30.390">
    <property type="entry name" value="Hemimethylated DNA-binding domain"/>
    <property type="match status" value="1"/>
</dbReference>
<dbReference type="Pfam" id="PF13369">
    <property type="entry name" value="Transglut_core2"/>
    <property type="match status" value="1"/>
</dbReference>
<protein>
    <recommendedName>
        <fullName evidence="2">F-box domain-containing protein</fullName>
    </recommendedName>
</protein>
<dbReference type="InterPro" id="IPR036047">
    <property type="entry name" value="F-box-like_dom_sf"/>
</dbReference>
<dbReference type="Pfam" id="PF12937">
    <property type="entry name" value="F-box-like"/>
    <property type="match status" value="1"/>
</dbReference>
<evidence type="ECO:0000313" key="4">
    <source>
        <dbReference type="Proteomes" id="UP000283895"/>
    </source>
</evidence>
<dbReference type="SUPFAM" id="SSF81383">
    <property type="entry name" value="F-box domain"/>
    <property type="match status" value="1"/>
</dbReference>
<sequence>MLRTISAFALFVGAVFGASPKAPGFGQRPSPWIKHDVPGVFDNPTGLARPTFRYWVPDADVDDDVLYSDLKEMHDAGWGSVEIICLENYGIEPAVVDPAIYGYGGTKWAAKFNTMLRAADELNMTVDFALGPTQGASIPIMHPDTEGMNTELAYGQVNVSSGETFSGVLPSPSDTQPGYANDPEFKAPTQHFKNKFVAAVVARKSSVTATDPRVTRLDFDSVQNVTSLVKNGSISWTAPDDGNDYILFTFYQRRTGYLGAQGAFDNATDPSNPASWFAYVVDHFSQKGTDLWTGFTEQYVMNGENGDLLQQLGHYAWEDSAEFRATLFWTDKFLEYFNQSRGYDITPILPILFGTTGIPMSTLADGYFPYTFSDDFSTTELDWKLRNDYYQALQELYETYHLDGLSKWSSKWGLQGRVQPYATAPNRAPPWDMVSSAAHIDAPETESNYFDNVIDAFRAMSGGAMMGRKQIFSSELGADLMFSYALTWPHILNECAINYAGGVNRIVAHGYPYSGYRPDAEWPGLTTFEWSYSEMWGPRQPTWDYAREMGDWIARTQLVLQSGVPRVDIGIYRHKYISFEIKHYGIPENLFGDPSLLDAGYSYVSISPSLLNQDNAVITNGKLAEDGPGLSAFIVDNSTNLTTQAVTRFKEYAEQGFPVLFISGLPQKSPYYSPEDDEFVKQGVHDLLTYPSVKRLSSEAEVVAALKELGVAPAAENLSPCPILYVHRWDADNSVDYYWVYNSDINEPHATEASLSGKGTPYVLDAWTGEVAPILNYTAAGDRFKLWFDLKANQSTIVAFAPDDFFAGVTPPSAHVTDTEAEFLKFSPDANTLVARSTTNTTHTVALSDGRNHTFDSTSSLLPSSELGPWNLTVQDWQPGPEPKTNYSSVFTYHHVTLDNLIPWYNISGLEDTSGIGTYTTQFSWLPNNGTAGAFLDLGPVLNTIRLWVNNQWTGPIDVTDAVVDIGDYVVPGVNHVKIETASTLRNRLLDVNVTQSWEQGQYAAILVVMESSPALLQLPDELIDCIISQLATPADTAHFGLTCKHTQSLVSASLVWRRHCLATWKYWASRHDLPAKLAQPPLHTDWRQLYVKRIRIDREAAGLFESLLLTQQNRVQRMQGIAAKGNDVQDLLLKLKDETPDEAEDVLARRWHAEAILGMVHRRRAVDIWRRLTLDEDVSFEEALCGFDLFLLAVDRTDLVEDVKTELDRIATCVRDTTTEFDDLSIRQKAIHIAEYLISEGLVGNPDTANYHALQNNFLSIALFNEPHTSLPLQSVAIYCAVANRLGLDAKPSNVPGHVIAVVTAPAGQTLDGLETSSDSAERMHMDPWRQTQEVTPDELGLRLLQAGIPPYRHDEFISGADTLEMVLRTSRNMLRSVENARFGAPSQLDIEAAQYSSLWSMFALGDRNPALATARRRQCLHFLIEQVQLYYPQDSALFTENVLPLLEDEAEYDNVSEVVARMADEDRGQRTQKPRGADESGVQYRIGHYFQHKRFGYRGFIVGWDTHCAAGPAWIMRMGVDELPRGRGQPFYNIVADDRSSRYVAEENIELLDEQPPQELLRLAGRFFKRWDGAGKKFVSNISDEYPDD</sequence>
<dbReference type="PANTHER" id="PTHR36848:SF2">
    <property type="entry name" value="SECRETED PROTEIN"/>
    <property type="match status" value="1"/>
</dbReference>
<dbReference type="OrthoDB" id="2588159at2759"/>
<dbReference type="EMBL" id="LKEA01000019">
    <property type="protein sequence ID" value="ROW01296.1"/>
    <property type="molecule type" value="Genomic_DNA"/>
</dbReference>
<feature type="signal peptide" evidence="1">
    <location>
        <begin position="1"/>
        <end position="17"/>
    </location>
</feature>
<comment type="caution">
    <text evidence="3">The sequence shown here is derived from an EMBL/GenBank/DDBJ whole genome shotgun (WGS) entry which is preliminary data.</text>
</comment>
<dbReference type="STRING" id="356882.A0A423WD18"/>
<dbReference type="SUPFAM" id="SSF141255">
    <property type="entry name" value="YccV-like"/>
    <property type="match status" value="1"/>
</dbReference>
<keyword evidence="1" id="KW-0732">Signal</keyword>
<dbReference type="InterPro" id="IPR036623">
    <property type="entry name" value="Hemimethylated_DNA-bd_sf"/>
</dbReference>
<dbReference type="PROSITE" id="PS50181">
    <property type="entry name" value="FBOX"/>
    <property type="match status" value="1"/>
</dbReference>
<feature type="chain" id="PRO_5019283648" description="F-box domain-containing protein" evidence="1">
    <location>
        <begin position="18"/>
        <end position="1591"/>
    </location>
</feature>
<keyword evidence="4" id="KW-1185">Reference proteome</keyword>
<dbReference type="Proteomes" id="UP000283895">
    <property type="component" value="Unassembled WGS sequence"/>
</dbReference>
<dbReference type="InterPro" id="IPR001810">
    <property type="entry name" value="F-box_dom"/>
</dbReference>
<dbReference type="SUPFAM" id="SSF49785">
    <property type="entry name" value="Galactose-binding domain-like"/>
    <property type="match status" value="1"/>
</dbReference>
<dbReference type="InterPro" id="IPR032698">
    <property type="entry name" value="SirB1_N"/>
</dbReference>
<gene>
    <name evidence="3" type="ORF">VMCG_05921</name>
</gene>
<dbReference type="Gene3D" id="1.20.1280.50">
    <property type="match status" value="1"/>
</dbReference>
<dbReference type="InterPro" id="IPR053161">
    <property type="entry name" value="Ulvan_degrading_GH"/>
</dbReference>
<dbReference type="GO" id="GO:0003677">
    <property type="term" value="F:DNA binding"/>
    <property type="evidence" value="ECO:0007669"/>
    <property type="project" value="InterPro"/>
</dbReference>
<reference evidence="3 4" key="1">
    <citation type="submission" date="2015-09" db="EMBL/GenBank/DDBJ databases">
        <title>Host preference determinants of Valsa canker pathogens revealed by comparative genomics.</title>
        <authorList>
            <person name="Yin Z."/>
            <person name="Huang L."/>
        </authorList>
    </citation>
    <scope>NUCLEOTIDE SEQUENCE [LARGE SCALE GENOMIC DNA]</scope>
    <source>
        <strain evidence="3 4">03-1</strain>
    </source>
</reference>